<accession>A0A9N9ECM3</accession>
<organism evidence="2 3">
    <name type="scientific">Ambispora gerdemannii</name>
    <dbReference type="NCBI Taxonomy" id="144530"/>
    <lineage>
        <taxon>Eukaryota</taxon>
        <taxon>Fungi</taxon>
        <taxon>Fungi incertae sedis</taxon>
        <taxon>Mucoromycota</taxon>
        <taxon>Glomeromycotina</taxon>
        <taxon>Glomeromycetes</taxon>
        <taxon>Archaeosporales</taxon>
        <taxon>Ambisporaceae</taxon>
        <taxon>Ambispora</taxon>
    </lineage>
</organism>
<feature type="coiled-coil region" evidence="1">
    <location>
        <begin position="153"/>
        <end position="198"/>
    </location>
</feature>
<gene>
    <name evidence="2" type="ORF">AGERDE_LOCUS12155</name>
</gene>
<reference evidence="2" key="1">
    <citation type="submission" date="2021-06" db="EMBL/GenBank/DDBJ databases">
        <authorList>
            <person name="Kallberg Y."/>
            <person name="Tangrot J."/>
            <person name="Rosling A."/>
        </authorList>
    </citation>
    <scope>NUCLEOTIDE SEQUENCE</scope>
    <source>
        <strain evidence="2">MT106</strain>
    </source>
</reference>
<dbReference type="Gene3D" id="3.80.10.10">
    <property type="entry name" value="Ribonuclease Inhibitor"/>
    <property type="match status" value="1"/>
</dbReference>
<keyword evidence="3" id="KW-1185">Reference proteome</keyword>
<evidence type="ECO:0000256" key="1">
    <source>
        <dbReference type="SAM" id="Coils"/>
    </source>
</evidence>
<proteinExistence type="predicted"/>
<evidence type="ECO:0000313" key="3">
    <source>
        <dbReference type="Proteomes" id="UP000789831"/>
    </source>
</evidence>
<dbReference type="Proteomes" id="UP000789831">
    <property type="component" value="Unassembled WGS sequence"/>
</dbReference>
<evidence type="ECO:0000313" key="2">
    <source>
        <dbReference type="EMBL" id="CAG8668665.1"/>
    </source>
</evidence>
<dbReference type="AlphaFoldDB" id="A0A9N9ECM3"/>
<name>A0A9N9ECM3_9GLOM</name>
<dbReference type="EMBL" id="CAJVPL010007247">
    <property type="protein sequence ID" value="CAG8668665.1"/>
    <property type="molecule type" value="Genomic_DNA"/>
</dbReference>
<dbReference type="SUPFAM" id="SSF52058">
    <property type="entry name" value="L domain-like"/>
    <property type="match status" value="1"/>
</dbReference>
<keyword evidence="1" id="KW-0175">Coiled coil</keyword>
<dbReference type="OrthoDB" id="2397279at2759"/>
<dbReference type="InterPro" id="IPR032675">
    <property type="entry name" value="LRR_dom_sf"/>
</dbReference>
<protein>
    <submittedName>
        <fullName evidence="2">11953_t:CDS:1</fullName>
    </submittedName>
</protein>
<sequence length="208" mass="24153">MEYVNEKKIIETEAKPEVNNCSQLEEIECHINRLTSLDVSKNNKLAELTCSNNRLTQLSLPTNPTNLKTLILTNTHFTGSLEYLSEMRELRKLNISDTDIDSGLEYLPDSLEEFYYSMFPVGERPNAKCQVFDNILKNVEGTNFSDKLKIYKQKKLKKEIQLVEARYRRIIADKEQRIIELETKLQNIRKIVQEEQVAQIAMPPKGNN</sequence>
<comment type="caution">
    <text evidence="2">The sequence shown here is derived from an EMBL/GenBank/DDBJ whole genome shotgun (WGS) entry which is preliminary data.</text>
</comment>